<keyword evidence="2" id="KW-1185">Reference proteome</keyword>
<sequence>MEIGAGVAGGRRHRRKIAQADACAIRCRDGDTNTPLQRRR</sequence>
<evidence type="ECO:0000313" key="1">
    <source>
        <dbReference type="EMBL" id="ALN81929.1"/>
    </source>
</evidence>
<organism evidence="1 2">
    <name type="scientific">Lysobacter antibioticus</name>
    <dbReference type="NCBI Taxonomy" id="84531"/>
    <lineage>
        <taxon>Bacteria</taxon>
        <taxon>Pseudomonadati</taxon>
        <taxon>Pseudomonadota</taxon>
        <taxon>Gammaproteobacteria</taxon>
        <taxon>Lysobacterales</taxon>
        <taxon>Lysobacteraceae</taxon>
        <taxon>Lysobacter</taxon>
    </lineage>
</organism>
<gene>
    <name evidence="1" type="ORF">LA76x_3806</name>
</gene>
<dbReference type="KEGG" id="lab:LA76x_3806"/>
<evidence type="ECO:0000313" key="2">
    <source>
        <dbReference type="Proteomes" id="UP000060787"/>
    </source>
</evidence>
<dbReference type="EMBL" id="CP011129">
    <property type="protein sequence ID" value="ALN81929.1"/>
    <property type="molecule type" value="Genomic_DNA"/>
</dbReference>
<dbReference type="Proteomes" id="UP000060787">
    <property type="component" value="Chromosome"/>
</dbReference>
<dbReference type="STRING" id="84531.LA76x_3806"/>
<dbReference type="AlphaFoldDB" id="A0A0S2FEH4"/>
<reference evidence="1 2" key="1">
    <citation type="journal article" date="2015" name="BMC Genomics">
        <title>Comparative genomics and metabolic profiling of the genus Lysobacter.</title>
        <authorList>
            <person name="de Bruijn I."/>
            <person name="Cheng X."/>
            <person name="de Jager V."/>
            <person name="Exposito R.G."/>
            <person name="Watrous J."/>
            <person name="Patel N."/>
            <person name="Postma J."/>
            <person name="Dorrestein P.C."/>
            <person name="Kobayashi D."/>
            <person name="Raaijmakers J.M."/>
        </authorList>
    </citation>
    <scope>NUCLEOTIDE SEQUENCE [LARGE SCALE GENOMIC DNA]</scope>
    <source>
        <strain evidence="1 2">76</strain>
    </source>
</reference>
<protein>
    <submittedName>
        <fullName evidence="1">Uncharacterized protein</fullName>
    </submittedName>
</protein>
<accession>A0A0S2FEH4</accession>
<name>A0A0S2FEH4_LYSAN</name>
<proteinExistence type="predicted"/>